<proteinExistence type="predicted"/>
<accession>A0A0A8Z604</accession>
<dbReference type="AlphaFoldDB" id="A0A0A8Z604"/>
<organism evidence="2">
    <name type="scientific">Arundo donax</name>
    <name type="common">Giant reed</name>
    <name type="synonym">Donax arundinaceus</name>
    <dbReference type="NCBI Taxonomy" id="35708"/>
    <lineage>
        <taxon>Eukaryota</taxon>
        <taxon>Viridiplantae</taxon>
        <taxon>Streptophyta</taxon>
        <taxon>Embryophyta</taxon>
        <taxon>Tracheophyta</taxon>
        <taxon>Spermatophyta</taxon>
        <taxon>Magnoliopsida</taxon>
        <taxon>Liliopsida</taxon>
        <taxon>Poales</taxon>
        <taxon>Poaceae</taxon>
        <taxon>PACMAD clade</taxon>
        <taxon>Arundinoideae</taxon>
        <taxon>Arundineae</taxon>
        <taxon>Arundo</taxon>
    </lineage>
</organism>
<protein>
    <submittedName>
        <fullName evidence="2">Uncharacterized protein</fullName>
    </submittedName>
</protein>
<keyword evidence="1" id="KW-0472">Membrane</keyword>
<name>A0A0A8Z604_ARUDO</name>
<sequence length="41" mass="4834">MLDKVFFAVDAIGHLISFYFVFIREAFYFCEGWHSKDVRAG</sequence>
<reference evidence="2" key="1">
    <citation type="submission" date="2014-09" db="EMBL/GenBank/DDBJ databases">
        <authorList>
            <person name="Magalhaes I.L.F."/>
            <person name="Oliveira U."/>
            <person name="Santos F.R."/>
            <person name="Vidigal T.H.D.A."/>
            <person name="Brescovit A.D."/>
            <person name="Santos A.J."/>
        </authorList>
    </citation>
    <scope>NUCLEOTIDE SEQUENCE</scope>
    <source>
        <tissue evidence="2">Shoot tissue taken approximately 20 cm above the soil surface</tissue>
    </source>
</reference>
<dbReference type="EMBL" id="GBRH01263046">
    <property type="protein sequence ID" value="JAD34849.1"/>
    <property type="molecule type" value="Transcribed_RNA"/>
</dbReference>
<reference evidence="2" key="2">
    <citation type="journal article" date="2015" name="Data Brief">
        <title>Shoot transcriptome of the giant reed, Arundo donax.</title>
        <authorList>
            <person name="Barrero R.A."/>
            <person name="Guerrero F.D."/>
            <person name="Moolhuijzen P."/>
            <person name="Goolsby J.A."/>
            <person name="Tidwell J."/>
            <person name="Bellgard S.E."/>
            <person name="Bellgard M.I."/>
        </authorList>
    </citation>
    <scope>NUCLEOTIDE SEQUENCE</scope>
    <source>
        <tissue evidence="2">Shoot tissue taken approximately 20 cm above the soil surface</tissue>
    </source>
</reference>
<evidence type="ECO:0000313" key="2">
    <source>
        <dbReference type="EMBL" id="JAD34849.1"/>
    </source>
</evidence>
<keyword evidence="1" id="KW-0812">Transmembrane</keyword>
<keyword evidence="1" id="KW-1133">Transmembrane helix</keyword>
<evidence type="ECO:0000256" key="1">
    <source>
        <dbReference type="SAM" id="Phobius"/>
    </source>
</evidence>
<feature type="transmembrane region" description="Helical" evidence="1">
    <location>
        <begin position="6"/>
        <end position="23"/>
    </location>
</feature>